<dbReference type="AlphaFoldDB" id="A0A257SNP1"/>
<evidence type="ECO:0000313" key="2">
    <source>
        <dbReference type="Proteomes" id="UP000216779"/>
    </source>
</evidence>
<gene>
    <name evidence="1" type="ORF">B7Z70_11505</name>
</gene>
<dbReference type="Proteomes" id="UP000216779">
    <property type="component" value="Unassembled WGS sequence"/>
</dbReference>
<protein>
    <submittedName>
        <fullName evidence="1">Uncharacterized protein</fullName>
    </submittedName>
</protein>
<proteinExistence type="predicted"/>
<comment type="caution">
    <text evidence="1">The sequence shown here is derived from an EMBL/GenBank/DDBJ whole genome shotgun (WGS) entry which is preliminary data.</text>
</comment>
<accession>A0A257SNP1</accession>
<dbReference type="EMBL" id="NCBC01000520">
    <property type="protein sequence ID" value="OYV74789.1"/>
    <property type="molecule type" value="Genomic_DNA"/>
</dbReference>
<name>A0A257SNP1_9PROT</name>
<organism evidence="1 2">
    <name type="scientific">Acidithiobacillus ferrivorans</name>
    <dbReference type="NCBI Taxonomy" id="160808"/>
    <lineage>
        <taxon>Bacteria</taxon>
        <taxon>Pseudomonadati</taxon>
        <taxon>Pseudomonadota</taxon>
        <taxon>Acidithiobacillia</taxon>
        <taxon>Acidithiobacillales</taxon>
        <taxon>Acidithiobacillaceae</taxon>
        <taxon>Acidithiobacillus</taxon>
    </lineage>
</organism>
<evidence type="ECO:0000313" key="1">
    <source>
        <dbReference type="EMBL" id="OYV74789.1"/>
    </source>
</evidence>
<reference evidence="1 2" key="1">
    <citation type="submission" date="2017-03" db="EMBL/GenBank/DDBJ databases">
        <title>Lifting the veil on microbial sulfur biogeochemistry in mining wastewaters.</title>
        <authorList>
            <person name="Kantor R.S."/>
            <person name="Colenbrander Nelson T."/>
            <person name="Marshall S."/>
            <person name="Bennett D."/>
            <person name="Apte S."/>
            <person name="Camacho D."/>
            <person name="Thomas B.C."/>
            <person name="Warren L.A."/>
            <person name="Banfield J.F."/>
        </authorList>
    </citation>
    <scope>NUCLEOTIDE SEQUENCE [LARGE SCALE GENOMIC DNA]</scope>
    <source>
        <strain evidence="1">21-59-9</strain>
    </source>
</reference>
<sequence length="113" mass="12567">MSIDRNLAVQRALAMVDESPLDAATIAVAEQLTEKGNLTLEEAVAALENNQIAELAGFLNETKTCKELEVPCDTGGLDRRQMVEWEVTPQEYCLAHEIALLGHMTERKRENLE</sequence>